<comment type="catalytic activity">
    <reaction evidence="16 17">
        <text>(6S)-5,6,7,8-tetrahydrofolyl-(gamma-L-Glu)(n) + L-glutamate + ATP = (6S)-5,6,7,8-tetrahydrofolyl-(gamma-L-Glu)(n+1) + ADP + phosphate + H(+)</text>
        <dbReference type="Rhea" id="RHEA:10580"/>
        <dbReference type="Rhea" id="RHEA-COMP:14738"/>
        <dbReference type="Rhea" id="RHEA-COMP:14740"/>
        <dbReference type="ChEBI" id="CHEBI:15378"/>
        <dbReference type="ChEBI" id="CHEBI:29985"/>
        <dbReference type="ChEBI" id="CHEBI:30616"/>
        <dbReference type="ChEBI" id="CHEBI:43474"/>
        <dbReference type="ChEBI" id="CHEBI:141005"/>
        <dbReference type="ChEBI" id="CHEBI:456216"/>
        <dbReference type="EC" id="6.3.2.17"/>
    </reaction>
</comment>
<dbReference type="InterPro" id="IPR036615">
    <property type="entry name" value="Mur_ligase_C_dom_sf"/>
</dbReference>
<dbReference type="PIRSF" id="PIRSF038895">
    <property type="entry name" value="FPGS"/>
    <property type="match status" value="1"/>
</dbReference>
<feature type="binding site" evidence="18">
    <location>
        <position position="360"/>
    </location>
    <ligand>
        <name>ATP</name>
        <dbReference type="ChEBI" id="CHEBI:30616"/>
    </ligand>
</feature>
<sequence>MHHVLKRRGIFGCFPVTSFTLTSFTKPTIFISIVNRRRRHLSTMASRTYNDAIDTLNTLQTPFAVIEARRKAGIRPDANSVQEMKGYLARIGYSTSSDLEKLNIVHVAGTKGKGSTCAFVDCILSKWHQTKGVPKKVGLFTSPHLIAVRERIRIDSRPISEEMFAKYFFEVWDRLEGNSTVATDLVEPGTKPIYARYLTLMSYHVYLSEGVDVAIYETGIGGEYDATNVVERPVTSGISTLGIDHVYVLGDTVDKIAWHKAGILKKGSPGFTIDQVGSAAEVLKKRAEEKGVDLKVLGIDERLKGVKVRPDANFQKKNATLAIALAETALNKLDPNFKRDEKALPKEFVDGIEQVVWRGRCEVKEEDNIIWHVDGAHTVDSLKMAARWFVEETKTEGKGPKVLIFNQQGRSEAVDFLDGLCNTVKNADPAGQGFQHVIFCTNVTYATTGYKRDFVNHQYNPADIEKMTQQRIFAERWASLDPSAKILVISSIEEAINTARGLANCEGKDGSKVQALITGSLHLVGGALGILEKADAL</sequence>
<comment type="pathway">
    <text evidence="4 17">Cofactor biosynthesis; tetrahydrofolylpolyglutamate biosynthesis.</text>
</comment>
<dbReference type="EC" id="6.3.2.17" evidence="17"/>
<dbReference type="FunFam" id="3.90.190.20:FF:000031">
    <property type="entry name" value="Folylpolyglutamate synthase"/>
    <property type="match status" value="1"/>
</dbReference>
<keyword evidence="13 19" id="KW-0460">Magnesium</keyword>
<dbReference type="FunFam" id="3.40.1190.10:FF:000009">
    <property type="entry name" value="Folylpolyglutamate synthase"/>
    <property type="match status" value="1"/>
</dbReference>
<comment type="cofactor">
    <cofactor evidence="17">
        <name>a monovalent cation</name>
        <dbReference type="ChEBI" id="CHEBI:60242"/>
    </cofactor>
    <text evidence="17">A monovalent cation.</text>
</comment>
<evidence type="ECO:0000313" key="20">
    <source>
        <dbReference type="EMBL" id="KAK0732560.1"/>
    </source>
</evidence>
<dbReference type="SUPFAM" id="SSF53244">
    <property type="entry name" value="MurD-like peptide ligases, peptide-binding domain"/>
    <property type="match status" value="1"/>
</dbReference>
<evidence type="ECO:0000256" key="6">
    <source>
        <dbReference type="ARBA" id="ARBA00022490"/>
    </source>
</evidence>
<evidence type="ECO:0000256" key="2">
    <source>
        <dbReference type="ARBA" id="ARBA00004305"/>
    </source>
</evidence>
<evidence type="ECO:0000256" key="19">
    <source>
        <dbReference type="PIRSR" id="PIRSR038895-2"/>
    </source>
</evidence>
<dbReference type="GO" id="GO:0046872">
    <property type="term" value="F:metal ion binding"/>
    <property type="evidence" value="ECO:0007669"/>
    <property type="project" value="UniProtKB-KW"/>
</dbReference>
<dbReference type="GO" id="GO:0005829">
    <property type="term" value="C:cytosol"/>
    <property type="evidence" value="ECO:0007669"/>
    <property type="project" value="TreeGrafter"/>
</dbReference>
<accession>A0AA40EA90</accession>
<feature type="binding site" evidence="19">
    <location>
        <position position="245"/>
    </location>
    <ligand>
        <name>Mg(2+)</name>
        <dbReference type="ChEBI" id="CHEBI:18420"/>
        <label>1</label>
    </ligand>
</feature>
<dbReference type="Gene3D" id="3.90.190.20">
    <property type="entry name" value="Mur ligase, C-terminal domain"/>
    <property type="match status" value="1"/>
</dbReference>
<dbReference type="InterPro" id="IPR036565">
    <property type="entry name" value="Mur-like_cat_sf"/>
</dbReference>
<dbReference type="GO" id="GO:0006730">
    <property type="term" value="P:one-carbon metabolic process"/>
    <property type="evidence" value="ECO:0007669"/>
    <property type="project" value="UniProtKB-KW"/>
</dbReference>
<proteinExistence type="inferred from homology"/>
<comment type="caution">
    <text evidence="20">The sequence shown here is derived from an EMBL/GenBank/DDBJ whole genome shotgun (WGS) entry which is preliminary data.</text>
</comment>
<dbReference type="EMBL" id="JAUKTV010000008">
    <property type="protein sequence ID" value="KAK0732560.1"/>
    <property type="molecule type" value="Genomic_DNA"/>
</dbReference>
<keyword evidence="9 19" id="KW-0479">Metal-binding</keyword>
<dbReference type="SUPFAM" id="SSF53623">
    <property type="entry name" value="MurD-like peptide ligases, catalytic domain"/>
    <property type="match status" value="1"/>
</dbReference>
<keyword evidence="7 17" id="KW-0554">One-carbon metabolism</keyword>
<dbReference type="PROSITE" id="PS01011">
    <property type="entry name" value="FOLYLPOLYGLU_SYNT_1"/>
    <property type="match status" value="1"/>
</dbReference>
<evidence type="ECO:0000256" key="14">
    <source>
        <dbReference type="ARBA" id="ARBA00023128"/>
    </source>
</evidence>
<dbReference type="PROSITE" id="PS01012">
    <property type="entry name" value="FOLYLPOLYGLU_SYNT_2"/>
    <property type="match status" value="1"/>
</dbReference>
<dbReference type="InterPro" id="IPR018109">
    <property type="entry name" value="Folylpolyglutamate_synth_CS"/>
</dbReference>
<evidence type="ECO:0000256" key="3">
    <source>
        <dbReference type="ARBA" id="ARBA00004496"/>
    </source>
</evidence>
<feature type="binding site" evidence="19">
    <location>
        <position position="142"/>
    </location>
    <ligand>
        <name>Mg(2+)</name>
        <dbReference type="ChEBI" id="CHEBI:18420"/>
        <label>1</label>
    </ligand>
</feature>
<gene>
    <name evidence="20" type="ORF">B0T21DRAFT_369211</name>
</gene>
<dbReference type="AlphaFoldDB" id="A0AA40EA90"/>
<evidence type="ECO:0000256" key="8">
    <source>
        <dbReference type="ARBA" id="ARBA00022598"/>
    </source>
</evidence>
<comment type="similarity">
    <text evidence="5 17">Belongs to the folylpolyglutamate synthase family.</text>
</comment>
<comment type="function">
    <text evidence="17">Catalyzes conversion of folates to polyglutamate derivatives allowing concentration of folate compounds in the cell and the intracellular retention of these cofactors, which are important substrates for most of the folate-dependent enzymes that are involved in one-carbon transfer reactions involved in purine, pyrimidine and amino acid synthesis.</text>
</comment>
<dbReference type="PANTHER" id="PTHR11136">
    <property type="entry name" value="FOLYLPOLYGLUTAMATE SYNTHASE-RELATED"/>
    <property type="match status" value="1"/>
</dbReference>
<dbReference type="GO" id="GO:0004326">
    <property type="term" value="F:tetrahydrofolylpolyglutamate synthase activity"/>
    <property type="evidence" value="ECO:0007669"/>
    <property type="project" value="UniProtKB-EC"/>
</dbReference>
<evidence type="ECO:0000256" key="17">
    <source>
        <dbReference type="PIRNR" id="PIRNR038895"/>
    </source>
</evidence>
<evidence type="ECO:0000256" key="5">
    <source>
        <dbReference type="ARBA" id="ARBA00008276"/>
    </source>
</evidence>
<keyword evidence="21" id="KW-1185">Reference proteome</keyword>
<dbReference type="InterPro" id="IPR023600">
    <property type="entry name" value="Folylpolyglutamate_synth_euk"/>
</dbReference>
<keyword evidence="6" id="KW-0963">Cytoplasm</keyword>
<dbReference type="Gene3D" id="3.40.1190.10">
    <property type="entry name" value="Mur-like, catalytic domain"/>
    <property type="match status" value="1"/>
</dbReference>
<evidence type="ECO:0000256" key="1">
    <source>
        <dbReference type="ARBA" id="ARBA00004273"/>
    </source>
</evidence>
<evidence type="ECO:0000256" key="4">
    <source>
        <dbReference type="ARBA" id="ARBA00005150"/>
    </source>
</evidence>
<keyword evidence="12 18" id="KW-0067">ATP-binding</keyword>
<feature type="binding site" evidence="18">
    <location>
        <position position="374"/>
    </location>
    <ligand>
        <name>ATP</name>
        <dbReference type="ChEBI" id="CHEBI:30616"/>
    </ligand>
</feature>
<evidence type="ECO:0000256" key="9">
    <source>
        <dbReference type="ARBA" id="ARBA00022723"/>
    </source>
</evidence>
<dbReference type="Proteomes" id="UP001172159">
    <property type="component" value="Unassembled WGS sequence"/>
</dbReference>
<dbReference type="NCBIfam" id="TIGR01499">
    <property type="entry name" value="folC"/>
    <property type="match status" value="1"/>
</dbReference>
<organism evidence="20 21">
    <name type="scientific">Apiosordaria backusii</name>
    <dbReference type="NCBI Taxonomy" id="314023"/>
    <lineage>
        <taxon>Eukaryota</taxon>
        <taxon>Fungi</taxon>
        <taxon>Dikarya</taxon>
        <taxon>Ascomycota</taxon>
        <taxon>Pezizomycotina</taxon>
        <taxon>Sordariomycetes</taxon>
        <taxon>Sordariomycetidae</taxon>
        <taxon>Sordariales</taxon>
        <taxon>Lasiosphaeriaceae</taxon>
        <taxon>Apiosordaria</taxon>
    </lineage>
</organism>
<evidence type="ECO:0000256" key="16">
    <source>
        <dbReference type="ARBA" id="ARBA00047493"/>
    </source>
</evidence>
<evidence type="ECO:0000256" key="15">
    <source>
        <dbReference type="ARBA" id="ARBA00023136"/>
    </source>
</evidence>
<protein>
    <recommendedName>
        <fullName evidence="17">Folylpolyglutamate synthase</fullName>
        <ecNumber evidence="17">6.3.2.17</ecNumber>
    </recommendedName>
    <alternativeName>
        <fullName evidence="17">Folylpoly-gamma-glutamate synthetase</fullName>
    </alternativeName>
    <alternativeName>
        <fullName evidence="17">Tetrahydrofolylpolyglutamate synthase</fullName>
    </alternativeName>
</protein>
<evidence type="ECO:0000256" key="11">
    <source>
        <dbReference type="ARBA" id="ARBA00022792"/>
    </source>
</evidence>
<dbReference type="InterPro" id="IPR001645">
    <property type="entry name" value="Folylpolyglutamate_synth"/>
</dbReference>
<evidence type="ECO:0000256" key="12">
    <source>
        <dbReference type="ARBA" id="ARBA00022840"/>
    </source>
</evidence>
<keyword evidence="11" id="KW-0999">Mitochondrion inner membrane</keyword>
<keyword evidence="15" id="KW-0472">Membrane</keyword>
<feature type="binding site" evidence="19">
    <location>
        <position position="217"/>
    </location>
    <ligand>
        <name>Mg(2+)</name>
        <dbReference type="ChEBI" id="CHEBI:18420"/>
        <label>1</label>
    </ligand>
</feature>
<keyword evidence="14" id="KW-0496">Mitochondrion</keyword>
<keyword evidence="10 18" id="KW-0547">Nucleotide-binding</keyword>
<evidence type="ECO:0000256" key="10">
    <source>
        <dbReference type="ARBA" id="ARBA00022741"/>
    </source>
</evidence>
<evidence type="ECO:0000256" key="7">
    <source>
        <dbReference type="ARBA" id="ARBA00022563"/>
    </source>
</evidence>
<dbReference type="GO" id="GO:0005524">
    <property type="term" value="F:ATP binding"/>
    <property type="evidence" value="ECO:0007669"/>
    <property type="project" value="UniProtKB-KW"/>
</dbReference>
<evidence type="ECO:0000313" key="21">
    <source>
        <dbReference type="Proteomes" id="UP001172159"/>
    </source>
</evidence>
<dbReference type="GO" id="GO:0005743">
    <property type="term" value="C:mitochondrial inner membrane"/>
    <property type="evidence" value="ECO:0007669"/>
    <property type="project" value="UniProtKB-SubCell"/>
</dbReference>
<name>A0AA40EA90_9PEZI</name>
<keyword evidence="8 17" id="KW-0436">Ligase</keyword>
<comment type="subcellular location">
    <subcellularLocation>
        <location evidence="3">Cytoplasm</location>
    </subcellularLocation>
    <subcellularLocation>
        <location evidence="1">Mitochondrion inner membrane</location>
    </subcellularLocation>
    <subcellularLocation>
        <location evidence="2">Mitochondrion matrix</location>
    </subcellularLocation>
</comment>
<dbReference type="GO" id="GO:0005759">
    <property type="term" value="C:mitochondrial matrix"/>
    <property type="evidence" value="ECO:0007669"/>
    <property type="project" value="UniProtKB-SubCell"/>
</dbReference>
<evidence type="ECO:0000256" key="13">
    <source>
        <dbReference type="ARBA" id="ARBA00022842"/>
    </source>
</evidence>
<reference evidence="20" key="1">
    <citation type="submission" date="2023-06" db="EMBL/GenBank/DDBJ databases">
        <title>Genome-scale phylogeny and comparative genomics of the fungal order Sordariales.</title>
        <authorList>
            <consortium name="Lawrence Berkeley National Laboratory"/>
            <person name="Hensen N."/>
            <person name="Bonometti L."/>
            <person name="Westerberg I."/>
            <person name="Brannstrom I.O."/>
            <person name="Guillou S."/>
            <person name="Cros-Aarteil S."/>
            <person name="Calhoun S."/>
            <person name="Haridas S."/>
            <person name="Kuo A."/>
            <person name="Mondo S."/>
            <person name="Pangilinan J."/>
            <person name="Riley R."/>
            <person name="Labutti K."/>
            <person name="Andreopoulos B."/>
            <person name="Lipzen A."/>
            <person name="Chen C."/>
            <person name="Yanf M."/>
            <person name="Daum C."/>
            <person name="Ng V."/>
            <person name="Clum A."/>
            <person name="Steindorff A."/>
            <person name="Ohm R."/>
            <person name="Martin F."/>
            <person name="Silar P."/>
            <person name="Natvig D."/>
            <person name="Lalanne C."/>
            <person name="Gautier V."/>
            <person name="Ament-Velasquez S.L."/>
            <person name="Kruys A."/>
            <person name="Hutchinson M.I."/>
            <person name="Powell A.J."/>
            <person name="Barry K."/>
            <person name="Miller A.N."/>
            <person name="Grigoriev I.V."/>
            <person name="Debuchy R."/>
            <person name="Gladieux P."/>
            <person name="Thoren M.H."/>
            <person name="Johannesson H."/>
        </authorList>
    </citation>
    <scope>NUCLEOTIDE SEQUENCE</scope>
    <source>
        <strain evidence="20">CBS 540.89</strain>
    </source>
</reference>
<dbReference type="PANTHER" id="PTHR11136:SF5">
    <property type="entry name" value="FOLYLPOLYGLUTAMATE SYNTHASE, MITOCHONDRIAL"/>
    <property type="match status" value="1"/>
</dbReference>
<evidence type="ECO:0000256" key="18">
    <source>
        <dbReference type="PIRSR" id="PIRSR038895-1"/>
    </source>
</evidence>